<protein>
    <submittedName>
        <fullName evidence="1">Uncharacterized protein</fullName>
    </submittedName>
</protein>
<dbReference type="HOGENOM" id="CLU_2703989_0_0_6"/>
<sequence length="73" mass="8296">MRHKPSDIESKQRISEVINEITAKRSSSGNIPTCKENKSISVSERYVNPPRSPDALNAMFERAFKSAQKDFNK</sequence>
<dbReference type="EMBL" id="CBSY010000158">
    <property type="protein sequence ID" value="CDH20037.1"/>
    <property type="molecule type" value="Genomic_DNA"/>
</dbReference>
<reference evidence="1" key="1">
    <citation type="submission" date="2013-07" db="EMBL/GenBank/DDBJ databases">
        <title>Sub-species coevolution in mutualistic symbiosis.</title>
        <authorList>
            <person name="Murfin K."/>
            <person name="Klassen J."/>
            <person name="Lee M."/>
            <person name="Forst S."/>
            <person name="Stock P."/>
            <person name="Goodrich-Blair H."/>
        </authorList>
    </citation>
    <scope>NUCLEOTIDE SEQUENCE [LARGE SCALE GENOMIC DNA]</scope>
    <source>
        <strain evidence="1">Kraussei Quebec</strain>
    </source>
</reference>
<dbReference type="RefSeq" id="WP_038248879.1">
    <property type="nucleotide sequence ID" value="NZ_CAWLZI010000224.1"/>
</dbReference>
<gene>
    <name evidence="1" type="ORF">XBKQ1_2400013</name>
</gene>
<organism evidence="1 2">
    <name type="scientific">Xenorhabdus bovienii str. kraussei Quebec</name>
    <dbReference type="NCBI Taxonomy" id="1398203"/>
    <lineage>
        <taxon>Bacteria</taxon>
        <taxon>Pseudomonadati</taxon>
        <taxon>Pseudomonadota</taxon>
        <taxon>Gammaproteobacteria</taxon>
        <taxon>Enterobacterales</taxon>
        <taxon>Morganellaceae</taxon>
        <taxon>Xenorhabdus</taxon>
    </lineage>
</organism>
<comment type="caution">
    <text evidence="1">The sequence shown here is derived from an EMBL/GenBank/DDBJ whole genome shotgun (WGS) entry which is preliminary data.</text>
</comment>
<dbReference type="AlphaFoldDB" id="A0A077PH89"/>
<evidence type="ECO:0000313" key="1">
    <source>
        <dbReference type="EMBL" id="CDH20037.1"/>
    </source>
</evidence>
<proteinExistence type="predicted"/>
<dbReference type="Proteomes" id="UP000028500">
    <property type="component" value="Unassembled WGS sequence"/>
</dbReference>
<name>A0A077PH89_XENBV</name>
<keyword evidence="2" id="KW-1185">Reference proteome</keyword>
<accession>A0A077PH89</accession>
<evidence type="ECO:0000313" key="2">
    <source>
        <dbReference type="Proteomes" id="UP000028500"/>
    </source>
</evidence>